<keyword evidence="3" id="KW-0732">Signal</keyword>
<dbReference type="GO" id="GO:0016020">
    <property type="term" value="C:membrane"/>
    <property type="evidence" value="ECO:0007669"/>
    <property type="project" value="UniProtKB-SubCell"/>
</dbReference>
<dbReference type="Pfam" id="PF00144">
    <property type="entry name" value="Beta-lactamase"/>
    <property type="match status" value="1"/>
</dbReference>
<proteinExistence type="predicted"/>
<feature type="chain" id="PRO_5028860095" evidence="3">
    <location>
        <begin position="22"/>
        <end position="359"/>
    </location>
</feature>
<evidence type="ECO:0000259" key="4">
    <source>
        <dbReference type="Pfam" id="PF00144"/>
    </source>
</evidence>
<feature type="domain" description="Beta-lactamase-related" evidence="4">
    <location>
        <begin position="41"/>
        <end position="344"/>
    </location>
</feature>
<gene>
    <name evidence="5" type="ORF">HYG79_16745</name>
</gene>
<sequence>MKKTNTILLLLMLSFSLMNFSCTSSDEEVIINDLSSLDKELVARDFSGVVLVVQNDDIIFNKAYGRKNGQENEWNDVNTVFDICSITKQFTAAGILKLSMQNKVSVNDDLSKYFDGVPNDKKNITVHQLLTHSSGLVVGIGGDYETITEEEFLEQVFDSELISPVGERFNYSNIGYSLLGLIIEKASGMDYETFLNSQVFEPSKMNHTGYVIPDWETNEVANGFFDGKEAKKPNEENWSDNGPYLNLKGNGGILSRASDMLLWSQSIMNNTVLDEATTATYLYPHFQPTNIYDNYGYGWGIENPDSENKLVVHGGASNLFTSDLWIYPKKRITIIILSNEFEESVYTIAREISNFLLAE</sequence>
<dbReference type="Proteomes" id="UP000509302">
    <property type="component" value="Chromosome"/>
</dbReference>
<dbReference type="PANTHER" id="PTHR46825:SF11">
    <property type="entry name" value="PENICILLIN-BINDING PROTEIN 4"/>
    <property type="match status" value="1"/>
</dbReference>
<feature type="signal peptide" evidence="3">
    <location>
        <begin position="1"/>
        <end position="21"/>
    </location>
</feature>
<dbReference type="EMBL" id="CP058595">
    <property type="protein sequence ID" value="QLG46931.1"/>
    <property type="molecule type" value="Genomic_DNA"/>
</dbReference>
<name>A0A7H9ATW5_9FLAO</name>
<dbReference type="InterPro" id="IPR012338">
    <property type="entry name" value="Beta-lactam/transpept-like"/>
</dbReference>
<dbReference type="Gene3D" id="3.40.710.10">
    <property type="entry name" value="DD-peptidase/beta-lactamase superfamily"/>
    <property type="match status" value="1"/>
</dbReference>
<dbReference type="InterPro" id="IPR001466">
    <property type="entry name" value="Beta-lactam-related"/>
</dbReference>
<organism evidence="5 6">
    <name type="scientific">Costertonia aggregata</name>
    <dbReference type="NCBI Taxonomy" id="343403"/>
    <lineage>
        <taxon>Bacteria</taxon>
        <taxon>Pseudomonadati</taxon>
        <taxon>Bacteroidota</taxon>
        <taxon>Flavobacteriia</taxon>
        <taxon>Flavobacteriales</taxon>
        <taxon>Flavobacteriaceae</taxon>
        <taxon>Costertonia</taxon>
    </lineage>
</organism>
<dbReference type="InterPro" id="IPR050491">
    <property type="entry name" value="AmpC-like"/>
</dbReference>
<evidence type="ECO:0000313" key="5">
    <source>
        <dbReference type="EMBL" id="QLG46931.1"/>
    </source>
</evidence>
<evidence type="ECO:0000313" key="6">
    <source>
        <dbReference type="Proteomes" id="UP000509302"/>
    </source>
</evidence>
<dbReference type="KEGG" id="cagg:HYG79_16745"/>
<keyword evidence="2" id="KW-0472">Membrane</keyword>
<dbReference type="RefSeq" id="WP_179243210.1">
    <property type="nucleotide sequence ID" value="NZ_CP058595.1"/>
</dbReference>
<evidence type="ECO:0000256" key="1">
    <source>
        <dbReference type="ARBA" id="ARBA00004370"/>
    </source>
</evidence>
<keyword evidence="6" id="KW-1185">Reference proteome</keyword>
<reference evidence="5 6" key="1">
    <citation type="journal article" date="2006" name="Int. J. Syst. Evol. Microbiol.">
        <title>Costertonia aggregata gen. nov., sp. nov., a mesophilic marine bacterium of the family Flavobacteriaceae, isolated from a mature biofilm.</title>
        <authorList>
            <person name="Kwon K.K."/>
            <person name="Lee Y.K."/>
            <person name="Lee H.K."/>
        </authorList>
    </citation>
    <scope>NUCLEOTIDE SEQUENCE [LARGE SCALE GENOMIC DNA]</scope>
    <source>
        <strain evidence="5 6">KCCM 42265</strain>
    </source>
</reference>
<evidence type="ECO:0000256" key="2">
    <source>
        <dbReference type="ARBA" id="ARBA00023136"/>
    </source>
</evidence>
<accession>A0A7H9ATW5</accession>
<dbReference type="SUPFAM" id="SSF56601">
    <property type="entry name" value="beta-lactamase/transpeptidase-like"/>
    <property type="match status" value="1"/>
</dbReference>
<evidence type="ECO:0000256" key="3">
    <source>
        <dbReference type="SAM" id="SignalP"/>
    </source>
</evidence>
<comment type="subcellular location">
    <subcellularLocation>
        <location evidence="1">Membrane</location>
    </subcellularLocation>
</comment>
<dbReference type="AlphaFoldDB" id="A0A7H9ATW5"/>
<dbReference type="PANTHER" id="PTHR46825">
    <property type="entry name" value="D-ALANYL-D-ALANINE-CARBOXYPEPTIDASE/ENDOPEPTIDASE AMPH"/>
    <property type="match status" value="1"/>
</dbReference>
<protein>
    <submittedName>
        <fullName evidence="5">Beta-lactamase family protein</fullName>
    </submittedName>
</protein>